<keyword evidence="2" id="KW-1185">Reference proteome</keyword>
<name>A0A875RNH4_EENNA</name>
<organism evidence="1 2">
    <name type="scientific">Eeniella nana</name>
    <name type="common">Yeast</name>
    <name type="synonym">Brettanomyces nanus</name>
    <dbReference type="NCBI Taxonomy" id="13502"/>
    <lineage>
        <taxon>Eukaryota</taxon>
        <taxon>Fungi</taxon>
        <taxon>Dikarya</taxon>
        <taxon>Ascomycota</taxon>
        <taxon>Saccharomycotina</taxon>
        <taxon>Pichiomycetes</taxon>
        <taxon>Pichiales</taxon>
        <taxon>Pichiaceae</taxon>
        <taxon>Brettanomyces</taxon>
    </lineage>
</organism>
<dbReference type="Proteomes" id="UP000662931">
    <property type="component" value="Chromosome 1"/>
</dbReference>
<evidence type="ECO:0000313" key="2">
    <source>
        <dbReference type="Proteomes" id="UP000662931"/>
    </source>
</evidence>
<proteinExistence type="predicted"/>
<reference evidence="1" key="1">
    <citation type="submission" date="2020-10" db="EMBL/GenBank/DDBJ databases">
        <authorList>
            <person name="Roach M.J.R."/>
        </authorList>
    </citation>
    <scope>NUCLEOTIDE SEQUENCE</scope>
    <source>
        <strain evidence="1">CBS 1945</strain>
    </source>
</reference>
<sequence>MTEFFWGEQTSWVENLFALDDNNRLPSMKIIHNLGISELVVKHRAFSGYHLASIHFM</sequence>
<gene>
    <name evidence="1" type="ORF">FOA43_001013</name>
</gene>
<dbReference type="AlphaFoldDB" id="A0A875RNH4"/>
<dbReference type="RefSeq" id="XP_038777265.1">
    <property type="nucleotide sequence ID" value="XM_038921337.1"/>
</dbReference>
<dbReference type="EMBL" id="CP064812">
    <property type="protein sequence ID" value="QPG73700.1"/>
    <property type="molecule type" value="Genomic_DNA"/>
</dbReference>
<dbReference type="KEGG" id="bnn:FOA43_001013"/>
<dbReference type="GeneID" id="62194414"/>
<accession>A0A875RNH4</accession>
<evidence type="ECO:0000313" key="1">
    <source>
        <dbReference type="EMBL" id="QPG73700.1"/>
    </source>
</evidence>
<protein>
    <submittedName>
        <fullName evidence="1">Uncharacterized protein</fullName>
    </submittedName>
</protein>